<sequence length="276" mass="30377">MVDRLATLLSHFSVSAHTFHTGTLCGSNALGVREPYGQLHLIRGGKVEVRHGSRKAWRITEPSLLLYPRPMAHRFITDKQRGANFLCADVMFEGGPANPIAAALPAVVCMPLAQVPACEAVLQALFDEAGSANCGRQAMLDRLFEVVIIHVLRELMEQQQVRVGMLAGLAHQQLRRAIVAMHQAPEQDWSLELLAEQAGMSRTSFATTFRDTVGQTPGAYLQRWRIGLAQKFLRQGHSLKTIAAQVGYGTEAALSRAFRAQTGSSPREWRKEAQAL</sequence>
<dbReference type="PANTHER" id="PTHR46796:SF7">
    <property type="entry name" value="ARAC FAMILY TRANSCRIPTIONAL REGULATOR"/>
    <property type="match status" value="1"/>
</dbReference>
<dbReference type="GO" id="GO:0003700">
    <property type="term" value="F:DNA-binding transcription factor activity"/>
    <property type="evidence" value="ECO:0007669"/>
    <property type="project" value="InterPro"/>
</dbReference>
<protein>
    <submittedName>
        <fullName evidence="6">AraC family transcriptional regulator</fullName>
    </submittedName>
</protein>
<gene>
    <name evidence="6" type="ORF">DZC73_19845</name>
</gene>
<dbReference type="PANTHER" id="PTHR46796">
    <property type="entry name" value="HTH-TYPE TRANSCRIPTIONAL ACTIVATOR RHAS-RELATED"/>
    <property type="match status" value="1"/>
</dbReference>
<dbReference type="AlphaFoldDB" id="A0A3N7JQP5"/>
<dbReference type="SUPFAM" id="SSF51215">
    <property type="entry name" value="Regulatory protein AraC"/>
    <property type="match status" value="1"/>
</dbReference>
<dbReference type="Gene3D" id="1.10.10.60">
    <property type="entry name" value="Homeodomain-like"/>
    <property type="match status" value="2"/>
</dbReference>
<dbReference type="PROSITE" id="PS00041">
    <property type="entry name" value="HTH_ARAC_FAMILY_1"/>
    <property type="match status" value="1"/>
</dbReference>
<dbReference type="Pfam" id="PF12852">
    <property type="entry name" value="Cupin_6"/>
    <property type="match status" value="1"/>
</dbReference>
<dbReference type="GO" id="GO:0043565">
    <property type="term" value="F:sequence-specific DNA binding"/>
    <property type="evidence" value="ECO:0007669"/>
    <property type="project" value="InterPro"/>
</dbReference>
<dbReference type="InterPro" id="IPR009057">
    <property type="entry name" value="Homeodomain-like_sf"/>
</dbReference>
<keyword evidence="4" id="KW-0804">Transcription</keyword>
<evidence type="ECO:0000313" key="7">
    <source>
        <dbReference type="Proteomes" id="UP000267464"/>
    </source>
</evidence>
<dbReference type="InterPro" id="IPR018060">
    <property type="entry name" value="HTH_AraC"/>
</dbReference>
<evidence type="ECO:0000256" key="3">
    <source>
        <dbReference type="ARBA" id="ARBA00023159"/>
    </source>
</evidence>
<evidence type="ECO:0000259" key="5">
    <source>
        <dbReference type="PROSITE" id="PS01124"/>
    </source>
</evidence>
<keyword evidence="7" id="KW-1185">Reference proteome</keyword>
<dbReference type="SUPFAM" id="SSF46689">
    <property type="entry name" value="Homeodomain-like"/>
    <property type="match status" value="2"/>
</dbReference>
<dbReference type="EMBL" id="QUSW01000005">
    <property type="protein sequence ID" value="RQP23349.1"/>
    <property type="molecule type" value="Genomic_DNA"/>
</dbReference>
<comment type="caution">
    <text evidence="6">The sequence shown here is derived from an EMBL/GenBank/DDBJ whole genome shotgun (WGS) entry which is preliminary data.</text>
</comment>
<dbReference type="InterPro" id="IPR050204">
    <property type="entry name" value="AraC_XylS_family_regulators"/>
</dbReference>
<dbReference type="RefSeq" id="WP_124542102.1">
    <property type="nucleotide sequence ID" value="NZ_QUSW01000005.1"/>
</dbReference>
<dbReference type="SMART" id="SM00342">
    <property type="entry name" value="HTH_ARAC"/>
    <property type="match status" value="1"/>
</dbReference>
<dbReference type="InterPro" id="IPR037923">
    <property type="entry name" value="HTH-like"/>
</dbReference>
<dbReference type="InterPro" id="IPR032783">
    <property type="entry name" value="AraC_lig"/>
</dbReference>
<keyword evidence="1" id="KW-0805">Transcription regulation</keyword>
<dbReference type="InterPro" id="IPR018062">
    <property type="entry name" value="HTH_AraC-typ_CS"/>
</dbReference>
<organism evidence="6 7">
    <name type="scientific">Piscinibacter terrae</name>
    <dbReference type="NCBI Taxonomy" id="2496871"/>
    <lineage>
        <taxon>Bacteria</taxon>
        <taxon>Pseudomonadati</taxon>
        <taxon>Pseudomonadota</taxon>
        <taxon>Betaproteobacteria</taxon>
        <taxon>Burkholderiales</taxon>
        <taxon>Sphaerotilaceae</taxon>
        <taxon>Piscinibacter</taxon>
    </lineage>
</organism>
<reference evidence="6 7" key="1">
    <citation type="submission" date="2018-08" db="EMBL/GenBank/DDBJ databases">
        <authorList>
            <person name="Khan S.A."/>
            <person name="Jeon C.O."/>
            <person name="Chun B.H."/>
            <person name="Jeong S.E."/>
        </authorList>
    </citation>
    <scope>NUCLEOTIDE SEQUENCE [LARGE SCALE GENOMIC DNA]</scope>
    <source>
        <strain evidence="6 7">S-16</strain>
    </source>
</reference>
<accession>A0A3N7JQP5</accession>
<keyword evidence="2" id="KW-0238">DNA-binding</keyword>
<feature type="domain" description="HTH araC/xylS-type" evidence="5">
    <location>
        <begin position="175"/>
        <end position="272"/>
    </location>
</feature>
<dbReference type="Pfam" id="PF12833">
    <property type="entry name" value="HTH_18"/>
    <property type="match status" value="1"/>
</dbReference>
<evidence type="ECO:0000313" key="6">
    <source>
        <dbReference type="EMBL" id="RQP23349.1"/>
    </source>
</evidence>
<name>A0A3N7JQP5_9BURK</name>
<dbReference type="OrthoDB" id="9789899at2"/>
<dbReference type="Proteomes" id="UP000267464">
    <property type="component" value="Unassembled WGS sequence"/>
</dbReference>
<evidence type="ECO:0000256" key="2">
    <source>
        <dbReference type="ARBA" id="ARBA00023125"/>
    </source>
</evidence>
<keyword evidence="3" id="KW-0010">Activator</keyword>
<proteinExistence type="predicted"/>
<reference evidence="6 7" key="2">
    <citation type="submission" date="2018-12" db="EMBL/GenBank/DDBJ databases">
        <title>Rhizobacter gummiphilus sp. nov., a rubber-degrading bacterium isolated from the soil of a botanical garden in Japan.</title>
        <authorList>
            <person name="Shunsuke S.S."/>
        </authorList>
    </citation>
    <scope>NUCLEOTIDE SEQUENCE [LARGE SCALE GENOMIC DNA]</scope>
    <source>
        <strain evidence="6 7">S-16</strain>
    </source>
</reference>
<dbReference type="PROSITE" id="PS01124">
    <property type="entry name" value="HTH_ARAC_FAMILY_2"/>
    <property type="match status" value="1"/>
</dbReference>
<evidence type="ECO:0000256" key="4">
    <source>
        <dbReference type="ARBA" id="ARBA00023163"/>
    </source>
</evidence>
<evidence type="ECO:0000256" key="1">
    <source>
        <dbReference type="ARBA" id="ARBA00023015"/>
    </source>
</evidence>